<comment type="subunit">
    <text evidence="9">The complex comprises the extracytoplasmic solute receptor protein and the two transmembrane proteins.</text>
</comment>
<evidence type="ECO:0000256" key="5">
    <source>
        <dbReference type="ARBA" id="ARBA00022692"/>
    </source>
</evidence>
<dbReference type="PANTHER" id="PTHR35011">
    <property type="entry name" value="2,3-DIKETO-L-GULONATE TRAP TRANSPORTER SMALL PERMEASE PROTEIN YIAM"/>
    <property type="match status" value="1"/>
</dbReference>
<feature type="transmembrane region" description="Helical" evidence="9">
    <location>
        <begin position="47"/>
        <end position="65"/>
    </location>
</feature>
<feature type="transmembrane region" description="Helical" evidence="9">
    <location>
        <begin position="127"/>
        <end position="148"/>
    </location>
</feature>
<feature type="transmembrane region" description="Helical" evidence="9">
    <location>
        <begin position="86"/>
        <end position="107"/>
    </location>
</feature>
<evidence type="ECO:0000256" key="9">
    <source>
        <dbReference type="RuleBase" id="RU369079"/>
    </source>
</evidence>
<name>A0ABV2TMB7_9RHOO</name>
<dbReference type="EMBL" id="JBEWZI010000010">
    <property type="protein sequence ID" value="MET7014700.1"/>
    <property type="molecule type" value="Genomic_DNA"/>
</dbReference>
<dbReference type="Pfam" id="PF04290">
    <property type="entry name" value="DctQ"/>
    <property type="match status" value="1"/>
</dbReference>
<evidence type="ECO:0000256" key="1">
    <source>
        <dbReference type="ARBA" id="ARBA00004429"/>
    </source>
</evidence>
<dbReference type="InterPro" id="IPR055348">
    <property type="entry name" value="DctQ"/>
</dbReference>
<dbReference type="RefSeq" id="WP_354601159.1">
    <property type="nucleotide sequence ID" value="NZ_JBEWZI010000010.1"/>
</dbReference>
<dbReference type="PANTHER" id="PTHR35011:SF2">
    <property type="entry name" value="2,3-DIKETO-L-GULONATE TRAP TRANSPORTER SMALL PERMEASE PROTEIN YIAM"/>
    <property type="match status" value="1"/>
</dbReference>
<evidence type="ECO:0000256" key="7">
    <source>
        <dbReference type="ARBA" id="ARBA00023136"/>
    </source>
</evidence>
<evidence type="ECO:0000259" key="10">
    <source>
        <dbReference type="Pfam" id="PF04290"/>
    </source>
</evidence>
<comment type="caution">
    <text evidence="11">The sequence shown here is derived from an EMBL/GenBank/DDBJ whole genome shotgun (WGS) entry which is preliminary data.</text>
</comment>
<comment type="function">
    <text evidence="9">Part of the tripartite ATP-independent periplasmic (TRAP) transport system.</text>
</comment>
<dbReference type="Proteomes" id="UP001549691">
    <property type="component" value="Unassembled WGS sequence"/>
</dbReference>
<comment type="similarity">
    <text evidence="8 9">Belongs to the TRAP transporter small permease family.</text>
</comment>
<dbReference type="InterPro" id="IPR007387">
    <property type="entry name" value="TRAP_DctQ"/>
</dbReference>
<keyword evidence="12" id="KW-1185">Reference proteome</keyword>
<evidence type="ECO:0000256" key="2">
    <source>
        <dbReference type="ARBA" id="ARBA00022448"/>
    </source>
</evidence>
<evidence type="ECO:0000256" key="3">
    <source>
        <dbReference type="ARBA" id="ARBA00022475"/>
    </source>
</evidence>
<keyword evidence="4 9" id="KW-0997">Cell inner membrane</keyword>
<keyword evidence="5 9" id="KW-0812">Transmembrane</keyword>
<keyword evidence="6 9" id="KW-1133">Transmembrane helix</keyword>
<keyword evidence="3" id="KW-1003">Cell membrane</keyword>
<evidence type="ECO:0000313" key="12">
    <source>
        <dbReference type="Proteomes" id="UP001549691"/>
    </source>
</evidence>
<sequence>MKRLIPPLETAVEWLMALALGVMVLAIGSNVVLRYVFNTGIPAAEEVARLMFVWMIFLGAILALHRGAHLGMEIFQARLPRSLRRACAIVSHLLILYALWLFLVGSWDQTVIGLNTYSTVLGFPMALMASGGLVCAAAMLPMVALNLWRIVTKHPAARIPGEAPAVHHAAETAPEVSQ</sequence>
<protein>
    <recommendedName>
        <fullName evidence="9">TRAP transporter small permease protein</fullName>
    </recommendedName>
</protein>
<evidence type="ECO:0000256" key="6">
    <source>
        <dbReference type="ARBA" id="ARBA00022989"/>
    </source>
</evidence>
<keyword evidence="7 9" id="KW-0472">Membrane</keyword>
<gene>
    <name evidence="11" type="ORF">ABXR19_10915</name>
</gene>
<reference evidence="11 12" key="1">
    <citation type="submission" date="2024-07" db="EMBL/GenBank/DDBJ databases">
        <title>Uliginosibacterium flavum JJ3220;KACC:17644.</title>
        <authorList>
            <person name="Kim M.K."/>
        </authorList>
    </citation>
    <scope>NUCLEOTIDE SEQUENCE [LARGE SCALE GENOMIC DNA]</scope>
    <source>
        <strain evidence="11 12">KACC:17644</strain>
    </source>
</reference>
<feature type="transmembrane region" description="Helical" evidence="9">
    <location>
        <begin position="12"/>
        <end position="35"/>
    </location>
</feature>
<evidence type="ECO:0000256" key="4">
    <source>
        <dbReference type="ARBA" id="ARBA00022519"/>
    </source>
</evidence>
<evidence type="ECO:0000256" key="8">
    <source>
        <dbReference type="ARBA" id="ARBA00038436"/>
    </source>
</evidence>
<accession>A0ABV2TMB7</accession>
<keyword evidence="2 9" id="KW-0813">Transport</keyword>
<comment type="subcellular location">
    <subcellularLocation>
        <location evidence="1 9">Cell inner membrane</location>
        <topology evidence="1 9">Multi-pass membrane protein</topology>
    </subcellularLocation>
</comment>
<proteinExistence type="inferred from homology"/>
<feature type="domain" description="Tripartite ATP-independent periplasmic transporters DctQ component" evidence="10">
    <location>
        <begin position="23"/>
        <end position="151"/>
    </location>
</feature>
<evidence type="ECO:0000313" key="11">
    <source>
        <dbReference type="EMBL" id="MET7014700.1"/>
    </source>
</evidence>
<organism evidence="11 12">
    <name type="scientific">Uliginosibacterium flavum</name>
    <dbReference type="NCBI Taxonomy" id="1396831"/>
    <lineage>
        <taxon>Bacteria</taxon>
        <taxon>Pseudomonadati</taxon>
        <taxon>Pseudomonadota</taxon>
        <taxon>Betaproteobacteria</taxon>
        <taxon>Rhodocyclales</taxon>
        <taxon>Zoogloeaceae</taxon>
        <taxon>Uliginosibacterium</taxon>
    </lineage>
</organism>